<evidence type="ECO:0000256" key="3">
    <source>
        <dbReference type="ARBA" id="ARBA00022737"/>
    </source>
</evidence>
<dbReference type="InterPro" id="IPR000884">
    <property type="entry name" value="TSP1_rpt"/>
</dbReference>
<organism evidence="7 8">
    <name type="scientific">Nematostella vectensis</name>
    <name type="common">Starlet sea anemone</name>
    <dbReference type="NCBI Taxonomy" id="45351"/>
    <lineage>
        <taxon>Eukaryota</taxon>
        <taxon>Metazoa</taxon>
        <taxon>Cnidaria</taxon>
        <taxon>Anthozoa</taxon>
        <taxon>Hexacorallia</taxon>
        <taxon>Actiniaria</taxon>
        <taxon>Edwardsiidae</taxon>
        <taxon>Nematostella</taxon>
    </lineage>
</organism>
<keyword evidence="2" id="KW-0812">Transmembrane</keyword>
<keyword evidence="8" id="KW-1185">Reference proteome</keyword>
<dbReference type="SUPFAM" id="SSF82895">
    <property type="entry name" value="TSP-1 type 1 repeat"/>
    <property type="match status" value="6"/>
</dbReference>
<keyword evidence="6" id="KW-1015">Disulfide bond</keyword>
<evidence type="ECO:0000256" key="5">
    <source>
        <dbReference type="ARBA" id="ARBA00023136"/>
    </source>
</evidence>
<evidence type="ECO:0000313" key="7">
    <source>
        <dbReference type="EMBL" id="EDO31044.1"/>
    </source>
</evidence>
<comment type="subcellular location">
    <subcellularLocation>
        <location evidence="1">Membrane</location>
        <topology evidence="1">Single-pass membrane protein</topology>
    </subcellularLocation>
</comment>
<reference evidence="7 8" key="1">
    <citation type="journal article" date="2007" name="Science">
        <title>Sea anemone genome reveals ancestral eumetazoan gene repertoire and genomic organization.</title>
        <authorList>
            <person name="Putnam N.H."/>
            <person name="Srivastava M."/>
            <person name="Hellsten U."/>
            <person name="Dirks B."/>
            <person name="Chapman J."/>
            <person name="Salamov A."/>
            <person name="Terry A."/>
            <person name="Shapiro H."/>
            <person name="Lindquist E."/>
            <person name="Kapitonov V.V."/>
            <person name="Jurka J."/>
            <person name="Genikhovich G."/>
            <person name="Grigoriev I.V."/>
            <person name="Lucas S.M."/>
            <person name="Steele R.E."/>
            <person name="Finnerty J.R."/>
            <person name="Technau U."/>
            <person name="Martindale M.Q."/>
            <person name="Rokhsar D.S."/>
        </authorList>
    </citation>
    <scope>NUCLEOTIDE SEQUENCE [LARGE SCALE GENOMIC DNA]</scope>
    <source>
        <strain evidence="8">CH2 X CH6</strain>
    </source>
</reference>
<dbReference type="OMA" id="AMESEQC"/>
<sequence length="360" mass="38202">MQLGVLVDGGFAEWSDFTSCSVTCAQGSRTRRRLCTSPPPQHGGLNCTGAFSETTPCNLRPCPINGNYTQWSEYTPCSKTCGGGTRHRTRSCTNPAPQYGGVNCTVIGNPVDTIECNTSPCPVDGGYTSWTEFSPCSVTCGRGLSTRSRACSEPAPQYGGRNCSEFLGPNTEEVPCFPKLCPIDGFYGNWSAFTRCSLSCGGGTQSRNRSCDSPSPVGEGLNCTRLGPALEIRVCNTQPCPIHGGFSEWTDFGNCTRECDGGVHYRTRSCTNPVPFAGGEGCSLLGPARESRQCNTNPCPVNGAYGPWAPFSPCSATCGGGRMVRRRYCDNPSPQHGGKNCSSLGRPVESSSCNTNKCPG</sequence>
<dbReference type="FunFam" id="2.20.100.10:FF:000001">
    <property type="entry name" value="semaphorin-5A isoform X1"/>
    <property type="match status" value="5"/>
</dbReference>
<evidence type="ECO:0000256" key="6">
    <source>
        <dbReference type="ARBA" id="ARBA00023157"/>
    </source>
</evidence>
<dbReference type="PROSITE" id="PS50092">
    <property type="entry name" value="TSP1"/>
    <property type="match status" value="6"/>
</dbReference>
<dbReference type="PANTHER" id="PTHR22906:SF54">
    <property type="entry name" value="IG-LIKE DOMAIN-CONTAINING PROTEIN"/>
    <property type="match status" value="1"/>
</dbReference>
<dbReference type="PANTHER" id="PTHR22906">
    <property type="entry name" value="PROPERDIN"/>
    <property type="match status" value="1"/>
</dbReference>
<accession>A7SZ33</accession>
<evidence type="ECO:0000256" key="4">
    <source>
        <dbReference type="ARBA" id="ARBA00022989"/>
    </source>
</evidence>
<dbReference type="PhylomeDB" id="A7SZ33"/>
<dbReference type="AlphaFoldDB" id="A7SZ33"/>
<dbReference type="InterPro" id="IPR052065">
    <property type="entry name" value="Compl_asym_regulator"/>
</dbReference>
<keyword evidence="4" id="KW-1133">Transmembrane helix</keyword>
<name>A7SZ33_NEMVE</name>
<dbReference type="FunFam" id="2.20.100.10:FF:000007">
    <property type="entry name" value="Thrombospondin 1"/>
    <property type="match status" value="1"/>
</dbReference>
<evidence type="ECO:0000256" key="2">
    <source>
        <dbReference type="ARBA" id="ARBA00022692"/>
    </source>
</evidence>
<dbReference type="InParanoid" id="A7SZ33"/>
<proteinExistence type="predicted"/>
<dbReference type="EMBL" id="DS469945">
    <property type="protein sequence ID" value="EDO31044.1"/>
    <property type="molecule type" value="Genomic_DNA"/>
</dbReference>
<dbReference type="Proteomes" id="UP000001593">
    <property type="component" value="Unassembled WGS sequence"/>
</dbReference>
<dbReference type="SMART" id="SM00209">
    <property type="entry name" value="TSP1"/>
    <property type="match status" value="6"/>
</dbReference>
<dbReference type="eggNOG" id="KOG4475">
    <property type="taxonomic scope" value="Eukaryota"/>
</dbReference>
<feature type="non-terminal residue" evidence="7">
    <location>
        <position position="360"/>
    </location>
</feature>
<dbReference type="Gene3D" id="2.20.100.10">
    <property type="entry name" value="Thrombospondin type-1 (TSP1) repeat"/>
    <property type="match status" value="6"/>
</dbReference>
<evidence type="ECO:0000256" key="1">
    <source>
        <dbReference type="ARBA" id="ARBA00004167"/>
    </source>
</evidence>
<dbReference type="InterPro" id="IPR036383">
    <property type="entry name" value="TSP1_rpt_sf"/>
</dbReference>
<evidence type="ECO:0000313" key="8">
    <source>
        <dbReference type="Proteomes" id="UP000001593"/>
    </source>
</evidence>
<gene>
    <name evidence="7" type="ORF">NEMVEDRAFT_v1g138675</name>
</gene>
<dbReference type="GO" id="GO:0016020">
    <property type="term" value="C:membrane"/>
    <property type="evidence" value="ECO:0007669"/>
    <property type="project" value="UniProtKB-SubCell"/>
</dbReference>
<protein>
    <submittedName>
        <fullName evidence="7">Uncharacterized protein</fullName>
    </submittedName>
</protein>
<dbReference type="STRING" id="45351.A7SZ33"/>
<dbReference type="Pfam" id="PF00090">
    <property type="entry name" value="TSP_1"/>
    <property type="match status" value="6"/>
</dbReference>
<keyword evidence="3" id="KW-0677">Repeat</keyword>
<dbReference type="HOGENOM" id="CLU_047129_0_0_1"/>
<keyword evidence="5" id="KW-0472">Membrane</keyword>